<accession>A0A2T7PTJ4</accession>
<feature type="compositionally biased region" description="Basic and acidic residues" evidence="1">
    <location>
        <begin position="104"/>
        <end position="119"/>
    </location>
</feature>
<protein>
    <submittedName>
        <fullName evidence="2">Uncharacterized protein</fullName>
    </submittedName>
</protein>
<proteinExistence type="predicted"/>
<dbReference type="Proteomes" id="UP000245119">
    <property type="component" value="Linkage Group LG2"/>
</dbReference>
<keyword evidence="3" id="KW-1185">Reference proteome</keyword>
<evidence type="ECO:0000313" key="2">
    <source>
        <dbReference type="EMBL" id="PVD36753.1"/>
    </source>
</evidence>
<evidence type="ECO:0000256" key="1">
    <source>
        <dbReference type="SAM" id="MobiDB-lite"/>
    </source>
</evidence>
<evidence type="ECO:0000313" key="3">
    <source>
        <dbReference type="Proteomes" id="UP000245119"/>
    </source>
</evidence>
<gene>
    <name evidence="2" type="ORF">C0Q70_03743</name>
</gene>
<comment type="caution">
    <text evidence="2">The sequence shown here is derived from an EMBL/GenBank/DDBJ whole genome shotgun (WGS) entry which is preliminary data.</text>
</comment>
<dbReference type="AlphaFoldDB" id="A0A2T7PTJ4"/>
<reference evidence="2 3" key="1">
    <citation type="submission" date="2018-04" db="EMBL/GenBank/DDBJ databases">
        <title>The genome of golden apple snail Pomacea canaliculata provides insight into stress tolerance and invasive adaptation.</title>
        <authorList>
            <person name="Liu C."/>
            <person name="Liu B."/>
            <person name="Ren Y."/>
            <person name="Zhang Y."/>
            <person name="Wang H."/>
            <person name="Li S."/>
            <person name="Jiang F."/>
            <person name="Yin L."/>
            <person name="Zhang G."/>
            <person name="Qian W."/>
            <person name="Fan W."/>
        </authorList>
    </citation>
    <scope>NUCLEOTIDE SEQUENCE [LARGE SCALE GENOMIC DNA]</scope>
    <source>
        <strain evidence="2">SZHN2017</strain>
        <tissue evidence="2">Muscle</tissue>
    </source>
</reference>
<feature type="region of interest" description="Disordered" evidence="1">
    <location>
        <begin position="88"/>
        <end position="127"/>
    </location>
</feature>
<sequence>MGYKEDQTAVYLTHRRKISGFKPGHPSAIYRNVRYLRCLSDRSPQDPRAWEGERVCGAALRASEGIPVPAAGSDQPVVKCDQAETAPLSPRDWKVGGGRPNRGAHTEGRRKEVVTEEGKKRKTKKIMVPSSRLPTRARARVGWGMCGCGWESACVRVPVREHEQEDRAYKGIRAPRGLPPAAHQKPQPHHQKLIKRTAGSRTSRQVLEQTISGCTNSATRRQDIPSGINNYIYRQARGAGARAV</sequence>
<name>A0A2T7PTJ4_POMCA</name>
<organism evidence="2 3">
    <name type="scientific">Pomacea canaliculata</name>
    <name type="common">Golden apple snail</name>
    <dbReference type="NCBI Taxonomy" id="400727"/>
    <lineage>
        <taxon>Eukaryota</taxon>
        <taxon>Metazoa</taxon>
        <taxon>Spiralia</taxon>
        <taxon>Lophotrochozoa</taxon>
        <taxon>Mollusca</taxon>
        <taxon>Gastropoda</taxon>
        <taxon>Caenogastropoda</taxon>
        <taxon>Architaenioglossa</taxon>
        <taxon>Ampullarioidea</taxon>
        <taxon>Ampullariidae</taxon>
        <taxon>Pomacea</taxon>
    </lineage>
</organism>
<dbReference type="EMBL" id="PZQS01000002">
    <property type="protein sequence ID" value="PVD36753.1"/>
    <property type="molecule type" value="Genomic_DNA"/>
</dbReference>